<gene>
    <name evidence="5" type="ORF">AOZ06_22660</name>
</gene>
<evidence type="ECO:0000256" key="3">
    <source>
        <dbReference type="ARBA" id="ARBA00023012"/>
    </source>
</evidence>
<evidence type="ECO:0000256" key="4">
    <source>
        <dbReference type="SAM" id="MobiDB-lite"/>
    </source>
</evidence>
<dbReference type="KEGG" id="kphy:AOZ06_22660"/>
<sequence length="66" mass="7088">MTIGVRQHKLLITVDDDGSGKATDPKEGNGLRGMRERTAQLGGTVHAGPHGDRGWRVRAMIPLGEL</sequence>
<dbReference type="CDD" id="cd16917">
    <property type="entry name" value="HATPase_UhpB-NarQ-NarX-like"/>
    <property type="match status" value="1"/>
</dbReference>
<evidence type="ECO:0008006" key="7">
    <source>
        <dbReference type="Google" id="ProtNLM"/>
    </source>
</evidence>
<dbReference type="OrthoDB" id="5241784at2"/>
<keyword evidence="6" id="KW-1185">Reference proteome</keyword>
<reference evidence="5 6" key="1">
    <citation type="submission" date="2015-07" db="EMBL/GenBank/DDBJ databases">
        <title>Genome sequencing of Kibdelosporangium phytohabitans.</title>
        <authorList>
            <person name="Qin S."/>
            <person name="Xing K."/>
        </authorList>
    </citation>
    <scope>NUCLEOTIDE SEQUENCE [LARGE SCALE GENOMIC DNA]</scope>
    <source>
        <strain evidence="5 6">KLBMP1111</strain>
    </source>
</reference>
<dbReference type="STRING" id="860235.AOZ06_22660"/>
<keyword evidence="1" id="KW-0808">Transferase</keyword>
<dbReference type="InterPro" id="IPR050482">
    <property type="entry name" value="Sensor_HK_TwoCompSys"/>
</dbReference>
<dbReference type="SUPFAM" id="SSF55874">
    <property type="entry name" value="ATPase domain of HSP90 chaperone/DNA topoisomerase II/histidine kinase"/>
    <property type="match status" value="1"/>
</dbReference>
<evidence type="ECO:0000313" key="6">
    <source>
        <dbReference type="Proteomes" id="UP000063699"/>
    </source>
</evidence>
<evidence type="ECO:0000256" key="1">
    <source>
        <dbReference type="ARBA" id="ARBA00022679"/>
    </source>
</evidence>
<protein>
    <recommendedName>
        <fullName evidence="7">Histidine kinase/HSP90-like ATPase domain-containing protein</fullName>
    </recommendedName>
</protein>
<name>A0A0N9I0Z7_9PSEU</name>
<evidence type="ECO:0000256" key="2">
    <source>
        <dbReference type="ARBA" id="ARBA00022777"/>
    </source>
</evidence>
<organism evidence="5 6">
    <name type="scientific">Kibdelosporangium phytohabitans</name>
    <dbReference type="NCBI Taxonomy" id="860235"/>
    <lineage>
        <taxon>Bacteria</taxon>
        <taxon>Bacillati</taxon>
        <taxon>Actinomycetota</taxon>
        <taxon>Actinomycetes</taxon>
        <taxon>Pseudonocardiales</taxon>
        <taxon>Pseudonocardiaceae</taxon>
        <taxon>Kibdelosporangium</taxon>
    </lineage>
</organism>
<dbReference type="EMBL" id="CP012752">
    <property type="protein sequence ID" value="ALG09337.1"/>
    <property type="molecule type" value="Genomic_DNA"/>
</dbReference>
<feature type="region of interest" description="Disordered" evidence="4">
    <location>
        <begin position="15"/>
        <end position="34"/>
    </location>
</feature>
<dbReference type="InterPro" id="IPR036890">
    <property type="entry name" value="HATPase_C_sf"/>
</dbReference>
<dbReference type="Proteomes" id="UP000063699">
    <property type="component" value="Chromosome"/>
</dbReference>
<proteinExistence type="predicted"/>
<dbReference type="GO" id="GO:0016301">
    <property type="term" value="F:kinase activity"/>
    <property type="evidence" value="ECO:0007669"/>
    <property type="project" value="UniProtKB-KW"/>
</dbReference>
<dbReference type="Gene3D" id="3.30.565.10">
    <property type="entry name" value="Histidine kinase-like ATPase, C-terminal domain"/>
    <property type="match status" value="1"/>
</dbReference>
<keyword evidence="2" id="KW-0418">Kinase</keyword>
<accession>A0A0N9I0Z7</accession>
<dbReference type="PANTHER" id="PTHR24421">
    <property type="entry name" value="NITRATE/NITRITE SENSOR PROTEIN NARX-RELATED"/>
    <property type="match status" value="1"/>
</dbReference>
<dbReference type="GO" id="GO:0000160">
    <property type="term" value="P:phosphorelay signal transduction system"/>
    <property type="evidence" value="ECO:0007669"/>
    <property type="project" value="UniProtKB-KW"/>
</dbReference>
<evidence type="ECO:0000313" key="5">
    <source>
        <dbReference type="EMBL" id="ALG09337.1"/>
    </source>
</evidence>
<feature type="compositionally biased region" description="Basic and acidic residues" evidence="4">
    <location>
        <begin position="23"/>
        <end position="34"/>
    </location>
</feature>
<dbReference type="AlphaFoldDB" id="A0A0N9I0Z7"/>
<keyword evidence="3" id="KW-0902">Two-component regulatory system</keyword>